<dbReference type="PANTHER" id="PTHR11733">
    <property type="entry name" value="ZINC METALLOPROTEASE FAMILY M13 NEPRILYSIN-RELATED"/>
    <property type="match status" value="1"/>
</dbReference>
<dbReference type="GO" id="GO:0016485">
    <property type="term" value="P:protein processing"/>
    <property type="evidence" value="ECO:0007669"/>
    <property type="project" value="TreeGrafter"/>
</dbReference>
<dbReference type="GO" id="GO:0004222">
    <property type="term" value="F:metalloendopeptidase activity"/>
    <property type="evidence" value="ECO:0007669"/>
    <property type="project" value="InterPro"/>
</dbReference>
<reference evidence="5" key="1">
    <citation type="journal article" date="2020" name="Cell">
        <title>Large-Scale Comparative Analyses of Tick Genomes Elucidate Their Genetic Diversity and Vector Capacities.</title>
        <authorList>
            <consortium name="Tick Genome and Microbiome Consortium (TIGMIC)"/>
            <person name="Jia N."/>
            <person name="Wang J."/>
            <person name="Shi W."/>
            <person name="Du L."/>
            <person name="Sun Y."/>
            <person name="Zhan W."/>
            <person name="Jiang J.F."/>
            <person name="Wang Q."/>
            <person name="Zhang B."/>
            <person name="Ji P."/>
            <person name="Bell-Sakyi L."/>
            <person name="Cui X.M."/>
            <person name="Yuan T.T."/>
            <person name="Jiang B.G."/>
            <person name="Yang W.F."/>
            <person name="Lam T.T."/>
            <person name="Chang Q.C."/>
            <person name="Ding S.J."/>
            <person name="Wang X.J."/>
            <person name="Zhu J.G."/>
            <person name="Ruan X.D."/>
            <person name="Zhao L."/>
            <person name="Wei J.T."/>
            <person name="Ye R.Z."/>
            <person name="Que T.C."/>
            <person name="Du C.H."/>
            <person name="Zhou Y.H."/>
            <person name="Cheng J.X."/>
            <person name="Dai P.F."/>
            <person name="Guo W.B."/>
            <person name="Han X.H."/>
            <person name="Huang E.J."/>
            <person name="Li L.F."/>
            <person name="Wei W."/>
            <person name="Gao Y.C."/>
            <person name="Liu J.Z."/>
            <person name="Shao H.Z."/>
            <person name="Wang X."/>
            <person name="Wang C.C."/>
            <person name="Yang T.C."/>
            <person name="Huo Q.B."/>
            <person name="Li W."/>
            <person name="Chen H.Y."/>
            <person name="Chen S.E."/>
            <person name="Zhou L.G."/>
            <person name="Ni X.B."/>
            <person name="Tian J.H."/>
            <person name="Sheng Y."/>
            <person name="Liu T."/>
            <person name="Pan Y.S."/>
            <person name="Xia L.Y."/>
            <person name="Li J."/>
            <person name="Zhao F."/>
            <person name="Cao W.C."/>
        </authorList>
    </citation>
    <scope>NUCLEOTIDE SEQUENCE</scope>
    <source>
        <strain evidence="5">Rsan-2018</strain>
    </source>
</reference>
<keyword evidence="3" id="KW-0472">Membrane</keyword>
<feature type="transmembrane region" description="Helical" evidence="3">
    <location>
        <begin position="167"/>
        <end position="187"/>
    </location>
</feature>
<dbReference type="Gene3D" id="1.10.1380.10">
    <property type="entry name" value="Neutral endopeptidase , domain2"/>
    <property type="match status" value="1"/>
</dbReference>
<name>A0A9D4PS02_RHISA</name>
<dbReference type="InterPro" id="IPR008753">
    <property type="entry name" value="Peptidase_M13_N"/>
</dbReference>
<gene>
    <name evidence="5" type="ORF">HPB52_008019</name>
</gene>
<organism evidence="5 6">
    <name type="scientific">Rhipicephalus sanguineus</name>
    <name type="common">Brown dog tick</name>
    <name type="synonym">Ixodes sanguineus</name>
    <dbReference type="NCBI Taxonomy" id="34632"/>
    <lineage>
        <taxon>Eukaryota</taxon>
        <taxon>Metazoa</taxon>
        <taxon>Ecdysozoa</taxon>
        <taxon>Arthropoda</taxon>
        <taxon>Chelicerata</taxon>
        <taxon>Arachnida</taxon>
        <taxon>Acari</taxon>
        <taxon>Parasitiformes</taxon>
        <taxon>Ixodida</taxon>
        <taxon>Ixodoidea</taxon>
        <taxon>Ixodidae</taxon>
        <taxon>Rhipicephalinae</taxon>
        <taxon>Rhipicephalus</taxon>
        <taxon>Rhipicephalus</taxon>
    </lineage>
</organism>
<evidence type="ECO:0000259" key="4">
    <source>
        <dbReference type="Pfam" id="PF05649"/>
    </source>
</evidence>
<dbReference type="InterPro" id="IPR042089">
    <property type="entry name" value="Peptidase_M13_dom_2"/>
</dbReference>
<evidence type="ECO:0000313" key="6">
    <source>
        <dbReference type="Proteomes" id="UP000821837"/>
    </source>
</evidence>
<feature type="compositionally biased region" description="Polar residues" evidence="2">
    <location>
        <begin position="58"/>
        <end position="68"/>
    </location>
</feature>
<sequence length="799" mass="88419">MEENTADREASTADIDASRTGEASDVEGSVRKKGKHRRRSKKSSKDAAAKTDEAKQAGENQGRSSQEPGPSDRSSSSKNETTEKSSGSRRRKKRSRGNSVSEQPPPAAAEEAQDRKDGDIAANVPSSTPSVAKVEAPPAGPEETAPRQYAAESPEEKRQRYQIFNDVTKTVALIASLAIVIIIIILGPNGTIPSDHPTCTTEGCTLYAQRLLASLNASAADPCYNFKEFVCDGWKRRNAYSVRQNMTVTALDALTELAHSAHVPLKGQTTAQKGLAFFRSCDAVLKKDRNELATVKKMLAEAKIEWPRRPTQPDVLYTLFYSSIRLRWSPIFNIEIETTDTYATRVFLMPHEDFDLVARKYTSLKKAEATERRAYFDVLGDEFGASAADQTVVSFKEVENSGQVMLEPLLDALAKERKPTAISTAWLYRPGADPSKARWQSVLASYGVKGNETVIYETETLPFVTEFFNLWARYGEAMIEVLVSWCTVQVAALYANQRLVANYYGTQDAAMLRYGAFCLSKAYLIAGFSVFAPYVGEEVTQPDRRDVEDIALSVRRAFHARLMTWEHYEPERTVVGDWDSVSFVFRPFDGEDMGVSNVTRSYPDMGESLAENWRNAAVPLEIIRSDKAYAALKSLKLHVLLDYDFLLLPFAAAFPYYHPNATRPMKYGGVGKEVALALSEAFLDTYARFDDAKKAIDSASICMTGAPDSHSNLEAIALHALFDAFNNASSDKDVRLPGLEDYTASQIFFIASCYAKCSGSSGDTDEDCNVAFRYVSAFADAFKCPPLTYMNPADPCHLF</sequence>
<feature type="compositionally biased region" description="Basic and acidic residues" evidence="2">
    <location>
        <begin position="43"/>
        <end position="56"/>
    </location>
</feature>
<keyword evidence="6" id="KW-1185">Reference proteome</keyword>
<protein>
    <recommendedName>
        <fullName evidence="4">Peptidase M13 N-terminal domain-containing protein</fullName>
    </recommendedName>
</protein>
<evidence type="ECO:0000256" key="2">
    <source>
        <dbReference type="SAM" id="MobiDB-lite"/>
    </source>
</evidence>
<dbReference type="OrthoDB" id="6503434at2759"/>
<dbReference type="EMBL" id="JABSTV010001251">
    <property type="protein sequence ID" value="KAH7951346.1"/>
    <property type="molecule type" value="Genomic_DNA"/>
</dbReference>
<dbReference type="Pfam" id="PF05649">
    <property type="entry name" value="Peptidase_M13_N"/>
    <property type="match status" value="1"/>
</dbReference>
<dbReference type="Gene3D" id="3.40.390.10">
    <property type="entry name" value="Collagenase (Catalytic Domain)"/>
    <property type="match status" value="2"/>
</dbReference>
<reference evidence="5" key="2">
    <citation type="submission" date="2021-09" db="EMBL/GenBank/DDBJ databases">
        <authorList>
            <person name="Jia N."/>
            <person name="Wang J."/>
            <person name="Shi W."/>
            <person name="Du L."/>
            <person name="Sun Y."/>
            <person name="Zhan W."/>
            <person name="Jiang J."/>
            <person name="Wang Q."/>
            <person name="Zhang B."/>
            <person name="Ji P."/>
            <person name="Sakyi L.B."/>
            <person name="Cui X."/>
            <person name="Yuan T."/>
            <person name="Jiang B."/>
            <person name="Yang W."/>
            <person name="Lam T.T.-Y."/>
            <person name="Chang Q."/>
            <person name="Ding S."/>
            <person name="Wang X."/>
            <person name="Zhu J."/>
            <person name="Ruan X."/>
            <person name="Zhao L."/>
            <person name="Wei J."/>
            <person name="Que T."/>
            <person name="Du C."/>
            <person name="Cheng J."/>
            <person name="Dai P."/>
            <person name="Han X."/>
            <person name="Huang E."/>
            <person name="Gao Y."/>
            <person name="Liu J."/>
            <person name="Shao H."/>
            <person name="Ye R."/>
            <person name="Li L."/>
            <person name="Wei W."/>
            <person name="Wang X."/>
            <person name="Wang C."/>
            <person name="Huo Q."/>
            <person name="Li W."/>
            <person name="Guo W."/>
            <person name="Chen H."/>
            <person name="Chen S."/>
            <person name="Zhou L."/>
            <person name="Zhou L."/>
            <person name="Ni X."/>
            <person name="Tian J."/>
            <person name="Zhou Y."/>
            <person name="Sheng Y."/>
            <person name="Liu T."/>
            <person name="Pan Y."/>
            <person name="Xia L."/>
            <person name="Li J."/>
            <person name="Zhao F."/>
            <person name="Cao W."/>
        </authorList>
    </citation>
    <scope>NUCLEOTIDE SEQUENCE</scope>
    <source>
        <strain evidence="5">Rsan-2018</strain>
        <tissue evidence="5">Larvae</tissue>
    </source>
</reference>
<comment type="similarity">
    <text evidence="1">Belongs to the peptidase M13 family.</text>
</comment>
<dbReference type="InterPro" id="IPR000718">
    <property type="entry name" value="Peptidase_M13"/>
</dbReference>
<dbReference type="Proteomes" id="UP000821837">
    <property type="component" value="Chromosome 5"/>
</dbReference>
<dbReference type="VEuPathDB" id="VectorBase:RSAN_042801"/>
<comment type="caution">
    <text evidence="5">The sequence shown here is derived from an EMBL/GenBank/DDBJ whole genome shotgun (WGS) entry which is preliminary data.</text>
</comment>
<feature type="region of interest" description="Disordered" evidence="2">
    <location>
        <begin position="1"/>
        <end position="157"/>
    </location>
</feature>
<feature type="compositionally biased region" description="Basic residues" evidence="2">
    <location>
        <begin position="31"/>
        <end position="42"/>
    </location>
</feature>
<feature type="domain" description="Peptidase M13 N-terminal" evidence="4">
    <location>
        <begin position="222"/>
        <end position="564"/>
    </location>
</feature>
<dbReference type="SUPFAM" id="SSF55486">
    <property type="entry name" value="Metalloproteases ('zincins'), catalytic domain"/>
    <property type="match status" value="1"/>
</dbReference>
<proteinExistence type="inferred from homology"/>
<dbReference type="PANTHER" id="PTHR11733:SF241">
    <property type="entry name" value="GH26575P-RELATED"/>
    <property type="match status" value="1"/>
</dbReference>
<accession>A0A9D4PS02</accession>
<dbReference type="PROSITE" id="PS51885">
    <property type="entry name" value="NEPRILYSIN"/>
    <property type="match status" value="1"/>
</dbReference>
<dbReference type="OMA" id="NYYGTQD"/>
<dbReference type="GO" id="GO:0005886">
    <property type="term" value="C:plasma membrane"/>
    <property type="evidence" value="ECO:0007669"/>
    <property type="project" value="TreeGrafter"/>
</dbReference>
<evidence type="ECO:0000256" key="1">
    <source>
        <dbReference type="ARBA" id="ARBA00007357"/>
    </source>
</evidence>
<dbReference type="InterPro" id="IPR024079">
    <property type="entry name" value="MetalloPept_cat_dom_sf"/>
</dbReference>
<keyword evidence="3" id="KW-1133">Transmembrane helix</keyword>
<evidence type="ECO:0000256" key="3">
    <source>
        <dbReference type="SAM" id="Phobius"/>
    </source>
</evidence>
<feature type="compositionally biased region" description="Basic residues" evidence="2">
    <location>
        <begin position="87"/>
        <end position="96"/>
    </location>
</feature>
<evidence type="ECO:0000313" key="5">
    <source>
        <dbReference type="EMBL" id="KAH7951346.1"/>
    </source>
</evidence>
<dbReference type="AlphaFoldDB" id="A0A9D4PS02"/>
<feature type="compositionally biased region" description="Basic and acidic residues" evidence="2">
    <location>
        <begin position="1"/>
        <end position="19"/>
    </location>
</feature>
<keyword evidence="3" id="KW-0812">Transmembrane</keyword>